<feature type="region of interest" description="Disordered" evidence="1">
    <location>
        <begin position="1"/>
        <end position="27"/>
    </location>
</feature>
<dbReference type="Proteomes" id="UP000009882">
    <property type="component" value="Unassembled WGS sequence"/>
</dbReference>
<evidence type="ECO:0000313" key="2">
    <source>
        <dbReference type="EMBL" id="EKV05930.1"/>
    </source>
</evidence>
<dbReference type="OrthoDB" id="10531261at2759"/>
<protein>
    <submittedName>
        <fullName evidence="2">Uncharacterized protein</fullName>
    </submittedName>
</protein>
<gene>
    <name evidence="2" type="ORF">PDIG_81270</name>
</gene>
<sequence length="75" mass="8344">MTCKKESRKERRDKSKWSGGWRDDDGSGRVTLTPFGRWTHDMGRGSALGWCLGVVKRHDRTGRKTPLPACLAAAG</sequence>
<keyword evidence="3" id="KW-1185">Reference proteome</keyword>
<comment type="caution">
    <text evidence="2">The sequence shown here is derived from an EMBL/GenBank/DDBJ whole genome shotgun (WGS) entry which is preliminary data.</text>
</comment>
<evidence type="ECO:0000256" key="1">
    <source>
        <dbReference type="SAM" id="MobiDB-lite"/>
    </source>
</evidence>
<name>K9F951_PEND2</name>
<evidence type="ECO:0000313" key="3">
    <source>
        <dbReference type="Proteomes" id="UP000009882"/>
    </source>
</evidence>
<organism evidence="2 3">
    <name type="scientific">Penicillium digitatum (strain PHI26 / CECT 20796)</name>
    <name type="common">Green mold</name>
    <dbReference type="NCBI Taxonomy" id="1170229"/>
    <lineage>
        <taxon>Eukaryota</taxon>
        <taxon>Fungi</taxon>
        <taxon>Dikarya</taxon>
        <taxon>Ascomycota</taxon>
        <taxon>Pezizomycotina</taxon>
        <taxon>Eurotiomycetes</taxon>
        <taxon>Eurotiomycetidae</taxon>
        <taxon>Eurotiales</taxon>
        <taxon>Aspergillaceae</taxon>
        <taxon>Penicillium</taxon>
    </lineage>
</organism>
<accession>K9F951</accession>
<reference evidence="3" key="1">
    <citation type="journal article" date="2012" name="BMC Genomics">
        <title>Genome sequence of the necrotrophic fungus Penicillium digitatum, the main postharvest pathogen of citrus.</title>
        <authorList>
            <person name="Marcet-Houben M."/>
            <person name="Ballester A.-R."/>
            <person name="de la Fuente B."/>
            <person name="Harries E."/>
            <person name="Marcos J.F."/>
            <person name="Gonzalez-Candelas L."/>
            <person name="Gabaldon T."/>
        </authorList>
    </citation>
    <scope>NUCLEOTIDE SEQUENCE [LARGE SCALE GENOMIC DNA]</scope>
    <source>
        <strain evidence="3">PHI26 / CECT 20796</strain>
    </source>
</reference>
<dbReference type="AlphaFoldDB" id="K9F951"/>
<dbReference type="EMBL" id="AKCT01000296">
    <property type="protein sequence ID" value="EKV05930.1"/>
    <property type="molecule type" value="Genomic_DNA"/>
</dbReference>
<dbReference type="InParanoid" id="K9F951"/>
<proteinExistence type="predicted"/>
<dbReference type="HOGENOM" id="CLU_2671811_0_0_1"/>